<keyword evidence="1" id="KW-0472">Membrane</keyword>
<comment type="caution">
    <text evidence="2">The sequence shown here is derived from an EMBL/GenBank/DDBJ whole genome shotgun (WGS) entry which is preliminary data.</text>
</comment>
<evidence type="ECO:0000313" key="2">
    <source>
        <dbReference type="EMBL" id="TDV37478.1"/>
    </source>
</evidence>
<accession>A0A4R7UR34</accession>
<protein>
    <submittedName>
        <fullName evidence="2">Uncharacterized protein</fullName>
    </submittedName>
</protein>
<evidence type="ECO:0000256" key="1">
    <source>
        <dbReference type="SAM" id="Phobius"/>
    </source>
</evidence>
<name>A0A4R7UR34_9PSED</name>
<gene>
    <name evidence="2" type="ORF">EDF87_12514</name>
</gene>
<dbReference type="AlphaFoldDB" id="A0A4R7UR34"/>
<keyword evidence="1" id="KW-1133">Transmembrane helix</keyword>
<dbReference type="EMBL" id="SOCQ01000025">
    <property type="protein sequence ID" value="TDV37478.1"/>
    <property type="molecule type" value="Genomic_DNA"/>
</dbReference>
<dbReference type="RefSeq" id="WP_134178138.1">
    <property type="nucleotide sequence ID" value="NZ_SOCQ01000025.1"/>
</dbReference>
<feature type="transmembrane region" description="Helical" evidence="1">
    <location>
        <begin position="110"/>
        <end position="141"/>
    </location>
</feature>
<sequence length="184" mass="20452">MQTFTRGTIVVEFADFSGLMVRHEHGLSADGIRQDRYWVRTPDGEMPLDVYGKKLQVNRGDKISVLYACLPGGALKRAVCVFNHNDSQFTELSDAKGLYREMLHGSASPVPFLLCIATSTIASGVFGWWGAPTGFVVYFLLKAKEAKGKALLINDLGLHMEKLGKRYVREDSLRNVSRLLARSV</sequence>
<proteinExistence type="predicted"/>
<keyword evidence="1" id="KW-0812">Transmembrane</keyword>
<dbReference type="Proteomes" id="UP000295804">
    <property type="component" value="Unassembled WGS sequence"/>
</dbReference>
<organism evidence="2 3">
    <name type="scientific">Pseudomonas helmanticensis</name>
    <dbReference type="NCBI Taxonomy" id="1471381"/>
    <lineage>
        <taxon>Bacteria</taxon>
        <taxon>Pseudomonadati</taxon>
        <taxon>Pseudomonadota</taxon>
        <taxon>Gammaproteobacteria</taxon>
        <taxon>Pseudomonadales</taxon>
        <taxon>Pseudomonadaceae</taxon>
        <taxon>Pseudomonas</taxon>
    </lineage>
</organism>
<evidence type="ECO:0000313" key="3">
    <source>
        <dbReference type="Proteomes" id="UP000295804"/>
    </source>
</evidence>
<reference evidence="2 3" key="1">
    <citation type="submission" date="2019-03" db="EMBL/GenBank/DDBJ databases">
        <title>Genomic analyses of the natural microbiome of Caenorhabditis elegans.</title>
        <authorList>
            <person name="Samuel B."/>
        </authorList>
    </citation>
    <scope>NUCLEOTIDE SEQUENCE [LARGE SCALE GENOMIC DNA]</scope>
    <source>
        <strain evidence="2 3">BIGb0525</strain>
    </source>
</reference>